<dbReference type="InterPro" id="IPR001303">
    <property type="entry name" value="Aldolase_II/adducin_N"/>
</dbReference>
<proteinExistence type="inferred from homology"/>
<name>A0A6L8W8G3_9PROT</name>
<dbReference type="AlphaFoldDB" id="A0A6L8W8G3"/>
<dbReference type="GO" id="GO:0051015">
    <property type="term" value="F:actin filament binding"/>
    <property type="evidence" value="ECO:0007669"/>
    <property type="project" value="TreeGrafter"/>
</dbReference>
<comment type="similarity">
    <text evidence="1">Belongs to the aldolase class II family.</text>
</comment>
<dbReference type="PANTHER" id="PTHR10672:SF3">
    <property type="entry name" value="PROTEIN HU-LI TAI SHAO"/>
    <property type="match status" value="1"/>
</dbReference>
<evidence type="ECO:0000313" key="3">
    <source>
        <dbReference type="EMBL" id="MZR31385.1"/>
    </source>
</evidence>
<feature type="domain" description="Class II aldolase/adducin N-terminal" evidence="2">
    <location>
        <begin position="24"/>
        <end position="204"/>
    </location>
</feature>
<dbReference type="GO" id="GO:0005856">
    <property type="term" value="C:cytoskeleton"/>
    <property type="evidence" value="ECO:0007669"/>
    <property type="project" value="TreeGrafter"/>
</dbReference>
<evidence type="ECO:0000313" key="4">
    <source>
        <dbReference type="Proteomes" id="UP000476030"/>
    </source>
</evidence>
<dbReference type="SUPFAM" id="SSF53639">
    <property type="entry name" value="AraD/HMP-PK domain-like"/>
    <property type="match status" value="1"/>
</dbReference>
<dbReference type="NCBIfam" id="NF005451">
    <property type="entry name" value="PRK07044.1"/>
    <property type="match status" value="1"/>
</dbReference>
<dbReference type="SMART" id="SM01007">
    <property type="entry name" value="Aldolase_II"/>
    <property type="match status" value="1"/>
</dbReference>
<dbReference type="RefSeq" id="WP_161315893.1">
    <property type="nucleotide sequence ID" value="NZ_WTUW01000002.1"/>
</dbReference>
<dbReference type="EMBL" id="WTUW01000002">
    <property type="protein sequence ID" value="MZR31385.1"/>
    <property type="molecule type" value="Genomic_DNA"/>
</dbReference>
<dbReference type="Proteomes" id="UP000476030">
    <property type="component" value="Unassembled WGS sequence"/>
</dbReference>
<comment type="caution">
    <text evidence="3">The sequence shown here is derived from an EMBL/GenBank/DDBJ whole genome shotgun (WGS) entry which is preliminary data.</text>
</comment>
<dbReference type="Gene3D" id="3.40.225.10">
    <property type="entry name" value="Class II aldolase/adducin N-terminal domain"/>
    <property type="match status" value="1"/>
</dbReference>
<evidence type="ECO:0000256" key="1">
    <source>
        <dbReference type="ARBA" id="ARBA00037961"/>
    </source>
</evidence>
<reference evidence="3 4" key="1">
    <citation type="submission" date="2019-12" db="EMBL/GenBank/DDBJ databases">
        <title>Snethiella sp. nov. sp. isolated from sea sand.</title>
        <authorList>
            <person name="Kim J."/>
            <person name="Jeong S.E."/>
            <person name="Jung H.S."/>
            <person name="Jeon C.O."/>
        </authorList>
    </citation>
    <scope>NUCLEOTIDE SEQUENCE [LARGE SCALE GENOMIC DNA]</scope>
    <source>
        <strain evidence="3 4">DP05</strain>
    </source>
</reference>
<evidence type="ECO:0000259" key="2">
    <source>
        <dbReference type="SMART" id="SM01007"/>
    </source>
</evidence>
<dbReference type="Pfam" id="PF00596">
    <property type="entry name" value="Aldolase_II"/>
    <property type="match status" value="1"/>
</dbReference>
<accession>A0A6L8W8G3</accession>
<keyword evidence="4" id="KW-1185">Reference proteome</keyword>
<dbReference type="InterPro" id="IPR036409">
    <property type="entry name" value="Aldolase_II/adducin_N_sf"/>
</dbReference>
<gene>
    <name evidence="3" type="ORF">GQE98_12145</name>
</gene>
<dbReference type="FunFam" id="3.40.225.10:FF:000013">
    <property type="entry name" value="Class II aldolase"/>
    <property type="match status" value="1"/>
</dbReference>
<sequence>MSLATLKNSTKRDHFSDAEWSIRVDLAAAYRIVALFGWDDLIFTHISARLPGPENHFLINPYGMMFDEITASSLVKIDMNGEVVGENEFKVNPAGFTIHSAVHEVRHDAGCVMHLHTPAGTAVATQEEGLLPLNQTALLVREQLAYHEYEGVALNHDERPRLQKDLGEKNMMLLWNHGTLALGPTVREAFMNMYFLERACEMQVASLAGGRKLHHPSDSVKEVTAKQGEKGLAAVSGIAWTALLRKLDRQLPGYAD</sequence>
<protein>
    <submittedName>
        <fullName evidence="3">Class II aldolase</fullName>
    </submittedName>
</protein>
<organism evidence="3 4">
    <name type="scientific">Sneathiella litorea</name>
    <dbReference type="NCBI Taxonomy" id="2606216"/>
    <lineage>
        <taxon>Bacteria</taxon>
        <taxon>Pseudomonadati</taxon>
        <taxon>Pseudomonadota</taxon>
        <taxon>Alphaproteobacteria</taxon>
        <taxon>Sneathiellales</taxon>
        <taxon>Sneathiellaceae</taxon>
        <taxon>Sneathiella</taxon>
    </lineage>
</organism>
<dbReference type="InterPro" id="IPR051017">
    <property type="entry name" value="Aldolase-II_Adducin_sf"/>
</dbReference>
<dbReference type="PANTHER" id="PTHR10672">
    <property type="entry name" value="ADDUCIN"/>
    <property type="match status" value="1"/>
</dbReference>